<dbReference type="AlphaFoldDB" id="D6A7J9"/>
<gene>
    <name evidence="8" type="ORF">SSFG_01365</name>
</gene>
<organism evidence="8 9">
    <name type="scientific">Streptomyces viridosporus (strain ATCC 14672 / DSM 40746 / JCM 4963 / KCTC 9882 / NRRL B-12104 / FH 1290)</name>
    <name type="common">Streptomyces ghanaensis</name>
    <dbReference type="NCBI Taxonomy" id="566461"/>
    <lineage>
        <taxon>Bacteria</taxon>
        <taxon>Bacillati</taxon>
        <taxon>Actinomycetota</taxon>
        <taxon>Actinomycetes</taxon>
        <taxon>Kitasatosporales</taxon>
        <taxon>Streptomycetaceae</taxon>
        <taxon>Streptomyces</taxon>
    </lineage>
</organism>
<name>D6A7J9_STRV1</name>
<dbReference type="EMBL" id="DS999641">
    <property type="protein sequence ID" value="EFE66112.2"/>
    <property type="molecule type" value="Genomic_DNA"/>
</dbReference>
<accession>D6A7J9</accession>
<dbReference type="InterPro" id="IPR045225">
    <property type="entry name" value="Uracil/uridine/allantoin_perm"/>
</dbReference>
<evidence type="ECO:0000313" key="8">
    <source>
        <dbReference type="EMBL" id="EFE66112.2"/>
    </source>
</evidence>
<dbReference type="PANTHER" id="PTHR30618">
    <property type="entry name" value="NCS1 FAMILY PURINE/PYRIMIDINE TRANSPORTER"/>
    <property type="match status" value="1"/>
</dbReference>
<comment type="similarity">
    <text evidence="2">Belongs to the purine-cytosine permease (2.A.39) family.</text>
</comment>
<dbReference type="GO" id="GO:0015205">
    <property type="term" value="F:nucleobase transmembrane transporter activity"/>
    <property type="evidence" value="ECO:0007669"/>
    <property type="project" value="TreeGrafter"/>
</dbReference>
<evidence type="ECO:0000313" key="9">
    <source>
        <dbReference type="Proteomes" id="UP000003824"/>
    </source>
</evidence>
<dbReference type="InterPro" id="IPR001248">
    <property type="entry name" value="Pur-cyt_permease"/>
</dbReference>
<sequence length="141" mass="14038">MTLFALLSVFVTSGSQAVYGAPTRDPVEFAARTGNVFGLLLAPVTVLVATVSVNTAANVVSPAYDPANLAPRLIGSRTGALITGVGGVLAVGGSHSAPGKGPFPGAGLVPLLKPLADYGWVVGTAASPVVYVALVAGRRRA</sequence>
<dbReference type="GO" id="GO:0005886">
    <property type="term" value="C:plasma membrane"/>
    <property type="evidence" value="ECO:0007669"/>
    <property type="project" value="TreeGrafter"/>
</dbReference>
<evidence type="ECO:0000256" key="2">
    <source>
        <dbReference type="ARBA" id="ARBA00008974"/>
    </source>
</evidence>
<evidence type="ECO:0000256" key="1">
    <source>
        <dbReference type="ARBA" id="ARBA00004141"/>
    </source>
</evidence>
<feature type="chain" id="PRO_5003080570" evidence="7">
    <location>
        <begin position="18"/>
        <end position="141"/>
    </location>
</feature>
<evidence type="ECO:0000256" key="4">
    <source>
        <dbReference type="ARBA" id="ARBA00022989"/>
    </source>
</evidence>
<dbReference type="PANTHER" id="PTHR30618:SF0">
    <property type="entry name" value="PURINE-URACIL PERMEASE NCS1"/>
    <property type="match status" value="1"/>
</dbReference>
<protein>
    <submittedName>
        <fullName evidence="8">Integral membrane transporter</fullName>
    </submittedName>
</protein>
<keyword evidence="7" id="KW-0732">Signal</keyword>
<evidence type="ECO:0000256" key="3">
    <source>
        <dbReference type="ARBA" id="ARBA00022692"/>
    </source>
</evidence>
<dbReference type="Gene3D" id="1.10.4160.10">
    <property type="entry name" value="Hydantoin permease"/>
    <property type="match status" value="1"/>
</dbReference>
<keyword evidence="3 6" id="KW-0812">Transmembrane</keyword>
<evidence type="ECO:0000256" key="5">
    <source>
        <dbReference type="ARBA" id="ARBA00023136"/>
    </source>
</evidence>
<feature type="transmembrane region" description="Helical" evidence="6">
    <location>
        <begin position="118"/>
        <end position="137"/>
    </location>
</feature>
<evidence type="ECO:0000256" key="7">
    <source>
        <dbReference type="SAM" id="SignalP"/>
    </source>
</evidence>
<dbReference type="eggNOG" id="COG1953">
    <property type="taxonomic scope" value="Bacteria"/>
</dbReference>
<keyword evidence="4 6" id="KW-1133">Transmembrane helix</keyword>
<feature type="transmembrane region" description="Helical" evidence="6">
    <location>
        <begin position="36"/>
        <end position="57"/>
    </location>
</feature>
<proteinExistence type="inferred from homology"/>
<feature type="transmembrane region" description="Helical" evidence="6">
    <location>
        <begin position="78"/>
        <end position="98"/>
    </location>
</feature>
<feature type="signal peptide" evidence="7">
    <location>
        <begin position="1"/>
        <end position="17"/>
    </location>
</feature>
<keyword evidence="5 6" id="KW-0472">Membrane</keyword>
<dbReference type="Pfam" id="PF02133">
    <property type="entry name" value="Transp_cyt_pur"/>
    <property type="match status" value="1"/>
</dbReference>
<comment type="subcellular location">
    <subcellularLocation>
        <location evidence="1">Membrane</location>
        <topology evidence="1">Multi-pass membrane protein</topology>
    </subcellularLocation>
</comment>
<reference evidence="9" key="1">
    <citation type="submission" date="2008-12" db="EMBL/GenBank/DDBJ databases">
        <title>Annotation of Streptomyces ghanaensis ATCC 14672.</title>
        <authorList>
            <consortium name="The Broad Institute Genome Sequencing Platform"/>
            <consortium name="Broad Institute Microbial Sequencing Center"/>
            <person name="Fischbach M."/>
            <person name="Ward D."/>
            <person name="Young S."/>
            <person name="Kodira C.D."/>
            <person name="Zeng Q."/>
            <person name="Koehrsen M."/>
            <person name="Godfrey P."/>
            <person name="Alvarado L."/>
            <person name="Berlin A.M."/>
            <person name="Borenstein D."/>
            <person name="Chen Z."/>
            <person name="Engels R."/>
            <person name="Freedman E."/>
            <person name="Gellesch M."/>
            <person name="Goldberg J."/>
            <person name="Griggs A."/>
            <person name="Gujja S."/>
            <person name="Heiman D.I."/>
            <person name="Hepburn T.A."/>
            <person name="Howarth C."/>
            <person name="Jen D."/>
            <person name="Larson L."/>
            <person name="Lewis B."/>
            <person name="Mehta T."/>
            <person name="Park D."/>
            <person name="Pearson M."/>
            <person name="Roberts A."/>
            <person name="Saif S."/>
            <person name="Shea T.D."/>
            <person name="Shenoy N."/>
            <person name="Sisk P."/>
            <person name="Stolte C."/>
            <person name="Sykes S.N."/>
            <person name="Walk T."/>
            <person name="White J."/>
            <person name="Yandava C."/>
            <person name="Straight P."/>
            <person name="Clardy J."/>
            <person name="Hung D."/>
            <person name="Kolter R."/>
            <person name="Mekalanos J."/>
            <person name="Walker S."/>
            <person name="Walsh C.T."/>
            <person name="Wieland B.L.C."/>
            <person name="Ilzarbe M."/>
            <person name="Galagan J."/>
            <person name="Nusbaum C."/>
            <person name="Birren B."/>
        </authorList>
    </citation>
    <scope>NUCLEOTIDE SEQUENCE [LARGE SCALE GENOMIC DNA]</scope>
    <source>
        <strain evidence="9">ATCC 14672 / DSM 40746 / JCM 4963 / KCTC 9882 / NRRL B-12104 / FH 1290</strain>
    </source>
</reference>
<dbReference type="Proteomes" id="UP000003824">
    <property type="component" value="Unassembled WGS sequence"/>
</dbReference>
<evidence type="ECO:0000256" key="6">
    <source>
        <dbReference type="SAM" id="Phobius"/>
    </source>
</evidence>